<comment type="cofactor">
    <cofactor evidence="2">
        <name>Mn(2+)</name>
        <dbReference type="ChEBI" id="CHEBI:29035"/>
    </cofactor>
    <text evidence="2">The Mn(2+) ion enhances activity.</text>
</comment>
<dbReference type="eggNOG" id="COG1473">
    <property type="taxonomic scope" value="Bacteria"/>
</dbReference>
<dbReference type="NCBIfam" id="TIGR01891">
    <property type="entry name" value="amidohydrolases"/>
    <property type="match status" value="1"/>
</dbReference>
<dbReference type="PANTHER" id="PTHR11014">
    <property type="entry name" value="PEPTIDASE M20 FAMILY MEMBER"/>
    <property type="match status" value="1"/>
</dbReference>
<reference evidence="5" key="1">
    <citation type="submission" date="2006-12" db="EMBL/GenBank/DDBJ databases">
        <authorList>
            <person name="Fouts D.E."/>
            <person name="Nelson K.E."/>
            <person name="Sebastian Y."/>
        </authorList>
    </citation>
    <scope>NUCLEOTIDE SEQUENCE [LARGE SCALE GENOMIC DNA]</scope>
    <source>
        <strain evidence="5">81-176</strain>
    </source>
</reference>
<dbReference type="InterPro" id="IPR017439">
    <property type="entry name" value="Amidohydrolase"/>
</dbReference>
<accession>A0A0H3PBN0</accession>
<dbReference type="Pfam" id="PF07687">
    <property type="entry name" value="M20_dimer"/>
    <property type="match status" value="1"/>
</dbReference>
<dbReference type="AlphaFoldDB" id="A0A0H3PBN0"/>
<dbReference type="InterPro" id="IPR036264">
    <property type="entry name" value="Bact_exopeptidase_dim_dom"/>
</dbReference>
<proteinExistence type="predicted"/>
<feature type="domain" description="Peptidase M20 dimerisation" evidence="3">
    <location>
        <begin position="193"/>
        <end position="288"/>
    </location>
</feature>
<dbReference type="SUPFAM" id="SSF53187">
    <property type="entry name" value="Zn-dependent exopeptidases"/>
    <property type="match status" value="1"/>
</dbReference>
<dbReference type="SUPFAM" id="SSF55031">
    <property type="entry name" value="Bacterial exopeptidase dimerisation domain"/>
    <property type="match status" value="1"/>
</dbReference>
<name>A0A0H3PBN0_CAMJJ</name>
<keyword evidence="4" id="KW-0121">Carboxypeptidase</keyword>
<feature type="binding site" evidence="2">
    <location>
        <position position="143"/>
    </location>
    <ligand>
        <name>Mn(2+)</name>
        <dbReference type="ChEBI" id="CHEBI:29035"/>
        <label>2</label>
    </ligand>
</feature>
<feature type="binding site" evidence="2">
    <location>
        <position position="109"/>
    </location>
    <ligand>
        <name>Mn(2+)</name>
        <dbReference type="ChEBI" id="CHEBI:29035"/>
        <label>2</label>
    </ligand>
</feature>
<keyword evidence="2" id="KW-0479">Metal-binding</keyword>
<feature type="binding site" evidence="2">
    <location>
        <position position="169"/>
    </location>
    <ligand>
        <name>Mn(2+)</name>
        <dbReference type="ChEBI" id="CHEBI:29035"/>
        <label>2</label>
    </ligand>
</feature>
<dbReference type="HOGENOM" id="CLU_023257_6_0_7"/>
<evidence type="ECO:0000313" key="4">
    <source>
        <dbReference type="EMBL" id="EAQ73048.1"/>
    </source>
</evidence>
<dbReference type="Gene3D" id="3.30.70.360">
    <property type="match status" value="1"/>
</dbReference>
<organism evidence="4 5">
    <name type="scientific">Campylobacter jejuni subsp. jejuni serotype O:23/36 (strain 81-176)</name>
    <dbReference type="NCBI Taxonomy" id="354242"/>
    <lineage>
        <taxon>Bacteria</taxon>
        <taxon>Pseudomonadati</taxon>
        <taxon>Campylobacterota</taxon>
        <taxon>Epsilonproteobacteria</taxon>
        <taxon>Campylobacterales</taxon>
        <taxon>Campylobacteraceae</taxon>
        <taxon>Campylobacter</taxon>
    </lineage>
</organism>
<protein>
    <submittedName>
        <fullName evidence="4">Carboxypeptidase</fullName>
    </submittedName>
</protein>
<dbReference type="PANTHER" id="PTHR11014:SF63">
    <property type="entry name" value="METALLOPEPTIDASE, PUTATIVE (AFU_ORTHOLOGUE AFUA_6G09600)-RELATED"/>
    <property type="match status" value="1"/>
</dbReference>
<dbReference type="GO" id="GO:0004180">
    <property type="term" value="F:carboxypeptidase activity"/>
    <property type="evidence" value="ECO:0007669"/>
    <property type="project" value="UniProtKB-KW"/>
</dbReference>
<evidence type="ECO:0000259" key="3">
    <source>
        <dbReference type="Pfam" id="PF07687"/>
    </source>
</evidence>
<dbReference type="Gene3D" id="3.40.630.10">
    <property type="entry name" value="Zn peptidases"/>
    <property type="match status" value="1"/>
</dbReference>
<dbReference type="Proteomes" id="UP000000646">
    <property type="component" value="Chromosome"/>
</dbReference>
<dbReference type="KEGG" id="cjj:CJJ81176_0634"/>
<keyword evidence="4" id="KW-0645">Protease</keyword>
<dbReference type="InterPro" id="IPR002933">
    <property type="entry name" value="Peptidase_M20"/>
</dbReference>
<gene>
    <name evidence="4" type="ordered locus">CJJ81176_0634</name>
</gene>
<evidence type="ECO:0000256" key="1">
    <source>
        <dbReference type="ARBA" id="ARBA00022801"/>
    </source>
</evidence>
<sequence>MQKLVENLALKYYDKVVDLRHQIHMHPELEFEEENTARLVCKILDEFGIKYQKNIAKTGILATIEGKKKSQKKPKCVLLRADMDALPVQEKTNLSYASKIDGKMHACGHDGHTAGLLGAALILNELKDEFCGTIKFMFQPAEEGSGGAKPMIESGVLENPYVDAVFGCHLWGSLLENTAQIVSGEMMAGTDIFDLEFIGRGGHGAHPHTCIDPIIMATQFVNNIQSVVSRRLAPYEAGVITVGQICAGTTYNVIPINAYLKGTVRFLNDKTQDILKSSLEEVAAATAKSNGGDYKLKYTKEFPPLINDEKAALIARKAFAKVLGEENIIVSSKPDMGAEDFAFLTRERMGAYVFVGISKDLNHPALHHSSTFCWDDENLKVLMQGDVMMALEFLNL</sequence>
<evidence type="ECO:0000256" key="2">
    <source>
        <dbReference type="PIRSR" id="PIRSR005962-1"/>
    </source>
</evidence>
<feature type="binding site" evidence="2">
    <location>
        <position position="368"/>
    </location>
    <ligand>
        <name>Mn(2+)</name>
        <dbReference type="ChEBI" id="CHEBI:29035"/>
        <label>2</label>
    </ligand>
</feature>
<dbReference type="GO" id="GO:0019877">
    <property type="term" value="P:diaminopimelate biosynthetic process"/>
    <property type="evidence" value="ECO:0007669"/>
    <property type="project" value="UniProtKB-ARBA"/>
</dbReference>
<dbReference type="EMBL" id="CP000538">
    <property type="protein sequence ID" value="EAQ73048.1"/>
    <property type="molecule type" value="Genomic_DNA"/>
</dbReference>
<evidence type="ECO:0000313" key="5">
    <source>
        <dbReference type="Proteomes" id="UP000000646"/>
    </source>
</evidence>
<keyword evidence="1" id="KW-0378">Hydrolase</keyword>
<dbReference type="GO" id="GO:0050118">
    <property type="term" value="F:N-acetyldiaminopimelate deacetylase activity"/>
    <property type="evidence" value="ECO:0007669"/>
    <property type="project" value="UniProtKB-ARBA"/>
</dbReference>
<dbReference type="InterPro" id="IPR011650">
    <property type="entry name" value="Peptidase_M20_dimer"/>
</dbReference>
<keyword evidence="2" id="KW-0464">Manganese</keyword>
<dbReference type="PIRSF" id="PIRSF005962">
    <property type="entry name" value="Pept_M20D_amidohydro"/>
    <property type="match status" value="1"/>
</dbReference>
<dbReference type="FunFam" id="3.30.70.360:FF:000001">
    <property type="entry name" value="N-acetyldiaminopimelate deacetylase"/>
    <property type="match status" value="1"/>
</dbReference>
<dbReference type="RefSeq" id="WP_002856742.1">
    <property type="nucleotide sequence ID" value="NC_008787.1"/>
</dbReference>
<feature type="binding site" evidence="2">
    <location>
        <position position="107"/>
    </location>
    <ligand>
        <name>Mn(2+)</name>
        <dbReference type="ChEBI" id="CHEBI:29035"/>
        <label>2</label>
    </ligand>
</feature>
<dbReference type="Pfam" id="PF01546">
    <property type="entry name" value="Peptidase_M20"/>
    <property type="match status" value="1"/>
</dbReference>
<dbReference type="GO" id="GO:0046872">
    <property type="term" value="F:metal ion binding"/>
    <property type="evidence" value="ECO:0007669"/>
    <property type="project" value="UniProtKB-KW"/>
</dbReference>